<feature type="transmembrane region" description="Helical" evidence="5">
    <location>
        <begin position="46"/>
        <end position="69"/>
    </location>
</feature>
<organism evidence="7 8">
    <name type="scientific">Candidatus Merdivivens pullistercoris</name>
    <dbReference type="NCBI Taxonomy" id="2840873"/>
    <lineage>
        <taxon>Bacteria</taxon>
        <taxon>Pseudomonadati</taxon>
        <taxon>Bacteroidota</taxon>
        <taxon>Bacteroidia</taxon>
        <taxon>Bacteroidales</taxon>
        <taxon>Muribaculaceae</taxon>
        <taxon>Muribaculaceae incertae sedis</taxon>
        <taxon>Candidatus Merdivivens</taxon>
    </lineage>
</organism>
<dbReference type="GO" id="GO:0005886">
    <property type="term" value="C:plasma membrane"/>
    <property type="evidence" value="ECO:0007669"/>
    <property type="project" value="TreeGrafter"/>
</dbReference>
<dbReference type="PANTHER" id="PTHR33507">
    <property type="entry name" value="INNER MEMBRANE PROTEIN YBBJ"/>
    <property type="match status" value="1"/>
</dbReference>
<keyword evidence="4 5" id="KW-0472">Membrane</keyword>
<protein>
    <submittedName>
        <fullName evidence="7">NfeD family protein</fullName>
    </submittedName>
</protein>
<evidence type="ECO:0000256" key="1">
    <source>
        <dbReference type="ARBA" id="ARBA00004141"/>
    </source>
</evidence>
<dbReference type="InterPro" id="IPR012340">
    <property type="entry name" value="NA-bd_OB-fold"/>
</dbReference>
<dbReference type="InterPro" id="IPR002810">
    <property type="entry name" value="NfeD-like_C"/>
</dbReference>
<dbReference type="InterPro" id="IPR052165">
    <property type="entry name" value="Membrane_assoc_protease"/>
</dbReference>
<evidence type="ECO:0000256" key="3">
    <source>
        <dbReference type="ARBA" id="ARBA00022989"/>
    </source>
</evidence>
<comment type="subcellular location">
    <subcellularLocation>
        <location evidence="1">Membrane</location>
        <topology evidence="1">Multi-pass membrane protein</topology>
    </subcellularLocation>
</comment>
<reference evidence="7" key="1">
    <citation type="submission" date="2020-10" db="EMBL/GenBank/DDBJ databases">
        <authorList>
            <person name="Gilroy R."/>
        </authorList>
    </citation>
    <scope>NUCLEOTIDE SEQUENCE</scope>
    <source>
        <strain evidence="7">10037</strain>
    </source>
</reference>
<evidence type="ECO:0000313" key="8">
    <source>
        <dbReference type="Proteomes" id="UP000823597"/>
    </source>
</evidence>
<dbReference type="EMBL" id="JADIME010000084">
    <property type="protein sequence ID" value="MBO8465930.1"/>
    <property type="molecule type" value="Genomic_DNA"/>
</dbReference>
<dbReference type="Proteomes" id="UP000823597">
    <property type="component" value="Unassembled WGS sequence"/>
</dbReference>
<evidence type="ECO:0000256" key="2">
    <source>
        <dbReference type="ARBA" id="ARBA00022692"/>
    </source>
</evidence>
<sequence>MEVWHIWAIIALVFVIIEIFTAGFAVLCLAFGAAAASVAAACQASFTWQIVWFSAVTLAAFVLVRPLLLKAFKRGRHGRESGVDALIGRQAMVTERISPADNTGRVAIDGDDWKAVSEDGHEIDKGEKVTVSGVESVVLKVKDCKKDNTLKPY</sequence>
<evidence type="ECO:0000256" key="4">
    <source>
        <dbReference type="ARBA" id="ARBA00023136"/>
    </source>
</evidence>
<dbReference type="PANTHER" id="PTHR33507:SF3">
    <property type="entry name" value="INNER MEMBRANE PROTEIN YBBJ"/>
    <property type="match status" value="1"/>
</dbReference>
<name>A0A9D9I4Q9_9BACT</name>
<proteinExistence type="predicted"/>
<dbReference type="Pfam" id="PF01957">
    <property type="entry name" value="NfeD"/>
    <property type="match status" value="1"/>
</dbReference>
<evidence type="ECO:0000259" key="6">
    <source>
        <dbReference type="Pfam" id="PF01957"/>
    </source>
</evidence>
<feature type="transmembrane region" description="Helical" evidence="5">
    <location>
        <begin position="7"/>
        <end position="40"/>
    </location>
</feature>
<feature type="domain" description="NfeD-like C-terminal" evidence="6">
    <location>
        <begin position="83"/>
        <end position="142"/>
    </location>
</feature>
<evidence type="ECO:0000313" key="7">
    <source>
        <dbReference type="EMBL" id="MBO8465930.1"/>
    </source>
</evidence>
<dbReference type="AlphaFoldDB" id="A0A9D9I4Q9"/>
<evidence type="ECO:0000256" key="5">
    <source>
        <dbReference type="SAM" id="Phobius"/>
    </source>
</evidence>
<comment type="caution">
    <text evidence="7">The sequence shown here is derived from an EMBL/GenBank/DDBJ whole genome shotgun (WGS) entry which is preliminary data.</text>
</comment>
<gene>
    <name evidence="7" type="ORF">IAB93_08055</name>
</gene>
<accession>A0A9D9I4Q9</accession>
<keyword evidence="2 5" id="KW-0812">Transmembrane</keyword>
<reference evidence="7" key="2">
    <citation type="journal article" date="2021" name="PeerJ">
        <title>Extensive microbial diversity within the chicken gut microbiome revealed by metagenomics and culture.</title>
        <authorList>
            <person name="Gilroy R."/>
            <person name="Ravi A."/>
            <person name="Getino M."/>
            <person name="Pursley I."/>
            <person name="Horton D.L."/>
            <person name="Alikhan N.F."/>
            <person name="Baker D."/>
            <person name="Gharbi K."/>
            <person name="Hall N."/>
            <person name="Watson M."/>
            <person name="Adriaenssens E.M."/>
            <person name="Foster-Nyarko E."/>
            <person name="Jarju S."/>
            <person name="Secka A."/>
            <person name="Antonio M."/>
            <person name="Oren A."/>
            <person name="Chaudhuri R.R."/>
            <person name="La Ragione R."/>
            <person name="Hildebrand F."/>
            <person name="Pallen M.J."/>
        </authorList>
    </citation>
    <scope>NUCLEOTIDE SEQUENCE</scope>
    <source>
        <strain evidence="7">10037</strain>
    </source>
</reference>
<keyword evidence="3 5" id="KW-1133">Transmembrane helix</keyword>
<dbReference type="Gene3D" id="2.40.50.140">
    <property type="entry name" value="Nucleic acid-binding proteins"/>
    <property type="match status" value="1"/>
</dbReference>
<dbReference type="SUPFAM" id="SSF141322">
    <property type="entry name" value="NfeD domain-like"/>
    <property type="match status" value="1"/>
</dbReference>